<evidence type="ECO:0000313" key="11">
    <source>
        <dbReference type="Proteomes" id="UP000051302"/>
    </source>
</evidence>
<dbReference type="PANTHER" id="PTHR43429:SF1">
    <property type="entry name" value="NAD(P)H SULFUR OXIDOREDUCTASE (COA-DEPENDENT)"/>
    <property type="match status" value="1"/>
</dbReference>
<evidence type="ECO:0000259" key="9">
    <source>
        <dbReference type="Pfam" id="PF07992"/>
    </source>
</evidence>
<evidence type="ECO:0000256" key="1">
    <source>
        <dbReference type="ARBA" id="ARBA00001974"/>
    </source>
</evidence>
<name>A0A0R1WD76_9LACO</name>
<comment type="caution">
    <text evidence="10">The sequence shown here is derived from an EMBL/GenBank/DDBJ whole genome shotgun (WGS) entry which is preliminary data.</text>
</comment>
<dbReference type="GO" id="GO:0016491">
    <property type="term" value="F:oxidoreductase activity"/>
    <property type="evidence" value="ECO:0007669"/>
    <property type="project" value="UniProtKB-KW"/>
</dbReference>
<keyword evidence="3" id="KW-0285">Flavoprotein</keyword>
<dbReference type="STRING" id="1423774.FD31_GL000783"/>
<evidence type="ECO:0000256" key="4">
    <source>
        <dbReference type="ARBA" id="ARBA00022827"/>
    </source>
</evidence>
<evidence type="ECO:0000256" key="3">
    <source>
        <dbReference type="ARBA" id="ARBA00022630"/>
    </source>
</evidence>
<dbReference type="PRINTS" id="PR00411">
    <property type="entry name" value="PNDRDTASEI"/>
</dbReference>
<organism evidence="10 11">
    <name type="scientific">Companilactobacillus nantensis DSM 16982</name>
    <dbReference type="NCBI Taxonomy" id="1423774"/>
    <lineage>
        <taxon>Bacteria</taxon>
        <taxon>Bacillati</taxon>
        <taxon>Bacillota</taxon>
        <taxon>Bacilli</taxon>
        <taxon>Lactobacillales</taxon>
        <taxon>Lactobacillaceae</taxon>
        <taxon>Companilactobacillus</taxon>
    </lineage>
</organism>
<evidence type="ECO:0000313" key="10">
    <source>
        <dbReference type="EMBL" id="KRM15890.1"/>
    </source>
</evidence>
<evidence type="ECO:0000259" key="8">
    <source>
        <dbReference type="Pfam" id="PF02852"/>
    </source>
</evidence>
<proteinExistence type="inferred from homology"/>
<evidence type="ECO:0000256" key="6">
    <source>
        <dbReference type="ARBA" id="ARBA00023097"/>
    </source>
</evidence>
<dbReference type="InterPro" id="IPR016156">
    <property type="entry name" value="FAD/NAD-linked_Rdtase_dimer_sf"/>
</dbReference>
<evidence type="ECO:0000256" key="7">
    <source>
        <dbReference type="ARBA" id="ARBA00023284"/>
    </source>
</evidence>
<protein>
    <submittedName>
        <fullName evidence="10">NADH oxidase</fullName>
    </submittedName>
</protein>
<dbReference type="InterPro" id="IPR023753">
    <property type="entry name" value="FAD/NAD-binding_dom"/>
</dbReference>
<dbReference type="Pfam" id="PF07992">
    <property type="entry name" value="Pyr_redox_2"/>
    <property type="match status" value="1"/>
</dbReference>
<sequence length="452" mass="49600">MKVVVIGCTHAGIAAIRQILKEYPQSEISVYERQNSISYLSCATYLHIEGIIKKLADAKYAKPEEFTSQGVDLELNHDVISIDHQKHSLVVQNLITKDIETTTYDKLIMATGSLTAIPAISGVENPKVLLCKTFEQANDLFVNTADKHRIAIIGGGYVGVELAEGYARSGHEVWLFHNKPQLLEKYVEPIIAKKIETTLIAKGIHIIMNTRANAFLDNADGGLTITTSNGDEYQVDKAVVSSGIIPQTDLLQGQVKMLNNGAIIVDLYMHTSDPDILAAGDDAVVNFNPTNAIEYFPLASHAVRQGMLAGINVFERKVRSIGTQATTGLKVFDQIIATTGLILQAAQNTSFNVKSVTYEGPYRPEFMPNAFRVTIVLIYDQNSRKILGGQLMSHHDVAQSANIISSLIQNGGTIDQLAFLDMLFSPNFNNPFDYLNLVAQKAVDQEKGYLNS</sequence>
<evidence type="ECO:0000256" key="5">
    <source>
        <dbReference type="ARBA" id="ARBA00023002"/>
    </source>
</evidence>
<dbReference type="RefSeq" id="WP_057892353.1">
    <property type="nucleotide sequence ID" value="NZ_AZFV01000018.1"/>
</dbReference>
<keyword evidence="5" id="KW-0560">Oxidoreductase</keyword>
<comment type="similarity">
    <text evidence="2">Belongs to the class-III pyridine nucleotide-disulfide oxidoreductase family.</text>
</comment>
<feature type="domain" description="Pyridine nucleotide-disulphide oxidoreductase dimerisation" evidence="8">
    <location>
        <begin position="330"/>
        <end position="429"/>
    </location>
</feature>
<evidence type="ECO:0000256" key="2">
    <source>
        <dbReference type="ARBA" id="ARBA00009130"/>
    </source>
</evidence>
<dbReference type="EMBL" id="AZFV01000018">
    <property type="protein sequence ID" value="KRM15890.1"/>
    <property type="molecule type" value="Genomic_DNA"/>
</dbReference>
<dbReference type="SUPFAM" id="SSF55424">
    <property type="entry name" value="FAD/NAD-linked reductases, dimerisation (C-terminal) domain"/>
    <property type="match status" value="1"/>
</dbReference>
<dbReference type="Pfam" id="PF02852">
    <property type="entry name" value="Pyr_redox_dim"/>
    <property type="match status" value="1"/>
</dbReference>
<feature type="domain" description="FAD/NAD(P)-binding" evidence="9">
    <location>
        <begin position="1"/>
        <end position="306"/>
    </location>
</feature>
<dbReference type="SUPFAM" id="SSF51905">
    <property type="entry name" value="FAD/NAD(P)-binding domain"/>
    <property type="match status" value="1"/>
</dbReference>
<reference evidence="10 11" key="1">
    <citation type="journal article" date="2015" name="Genome Announc.">
        <title>Expanding the biotechnology potential of lactobacilli through comparative genomics of 213 strains and associated genera.</title>
        <authorList>
            <person name="Sun Z."/>
            <person name="Harris H.M."/>
            <person name="McCann A."/>
            <person name="Guo C."/>
            <person name="Argimon S."/>
            <person name="Zhang W."/>
            <person name="Yang X."/>
            <person name="Jeffery I.B."/>
            <person name="Cooney J.C."/>
            <person name="Kagawa T.F."/>
            <person name="Liu W."/>
            <person name="Song Y."/>
            <person name="Salvetti E."/>
            <person name="Wrobel A."/>
            <person name="Rasinkangas P."/>
            <person name="Parkhill J."/>
            <person name="Rea M.C."/>
            <person name="O'Sullivan O."/>
            <person name="Ritari J."/>
            <person name="Douillard F.P."/>
            <person name="Paul Ross R."/>
            <person name="Yang R."/>
            <person name="Briner A.E."/>
            <person name="Felis G.E."/>
            <person name="de Vos W.M."/>
            <person name="Barrangou R."/>
            <person name="Klaenhammer T.R."/>
            <person name="Caufield P.W."/>
            <person name="Cui Y."/>
            <person name="Zhang H."/>
            <person name="O'Toole P.W."/>
        </authorList>
    </citation>
    <scope>NUCLEOTIDE SEQUENCE [LARGE SCALE GENOMIC DNA]</scope>
    <source>
        <strain evidence="10 11">DSM 16982</strain>
    </source>
</reference>
<dbReference type="Gene3D" id="3.30.390.30">
    <property type="match status" value="1"/>
</dbReference>
<keyword evidence="11" id="KW-1185">Reference proteome</keyword>
<comment type="cofactor">
    <cofactor evidence="1">
        <name>FAD</name>
        <dbReference type="ChEBI" id="CHEBI:57692"/>
    </cofactor>
</comment>
<dbReference type="PATRIC" id="fig|1423774.3.peg.809"/>
<dbReference type="InterPro" id="IPR004099">
    <property type="entry name" value="Pyr_nucl-diS_OxRdtase_dimer"/>
</dbReference>
<dbReference type="Gene3D" id="3.50.50.60">
    <property type="entry name" value="FAD/NAD(P)-binding domain"/>
    <property type="match status" value="2"/>
</dbReference>
<dbReference type="AlphaFoldDB" id="A0A0R1WD76"/>
<dbReference type="Proteomes" id="UP000051302">
    <property type="component" value="Unassembled WGS sequence"/>
</dbReference>
<accession>A0A0R1WD76</accession>
<dbReference type="PRINTS" id="PR00368">
    <property type="entry name" value="FADPNR"/>
</dbReference>
<keyword evidence="6" id="KW-0558">Oxidation</keyword>
<dbReference type="InterPro" id="IPR050260">
    <property type="entry name" value="FAD-bd_OxRdtase"/>
</dbReference>
<dbReference type="PANTHER" id="PTHR43429">
    <property type="entry name" value="PYRIDINE NUCLEOTIDE-DISULFIDE OXIDOREDUCTASE DOMAIN-CONTAINING"/>
    <property type="match status" value="1"/>
</dbReference>
<dbReference type="InterPro" id="IPR036188">
    <property type="entry name" value="FAD/NAD-bd_sf"/>
</dbReference>
<keyword evidence="7" id="KW-0676">Redox-active center</keyword>
<gene>
    <name evidence="10" type="ORF">FD31_GL000783</name>
</gene>
<keyword evidence="4" id="KW-0274">FAD</keyword>